<name>A0A2V3TYX6_9HYPH</name>
<evidence type="ECO:0000256" key="11">
    <source>
        <dbReference type="ARBA" id="ARBA00049558"/>
    </source>
</evidence>
<evidence type="ECO:0000256" key="14">
    <source>
        <dbReference type="PIRSR" id="PIRSR606262-3"/>
    </source>
</evidence>
<feature type="binding site" evidence="14">
    <location>
        <position position="98"/>
    </location>
    <ligand>
        <name>Zn(2+)</name>
        <dbReference type="ChEBI" id="CHEBI:29105"/>
        <note>catalytic</note>
    </ligand>
</feature>
<dbReference type="FunFam" id="3.40.140.10:FF:000008">
    <property type="entry name" value="Cytidine deaminase"/>
    <property type="match status" value="1"/>
</dbReference>
<protein>
    <recommendedName>
        <fullName evidence="5 15">Cytidine deaminase</fullName>
        <ecNumber evidence="4 15">3.5.4.5</ecNumber>
    </recommendedName>
    <alternativeName>
        <fullName evidence="9 15">Cytidine aminohydrolase</fullName>
    </alternativeName>
</protein>
<evidence type="ECO:0000259" key="16">
    <source>
        <dbReference type="PROSITE" id="PS51747"/>
    </source>
</evidence>
<feature type="binding site" evidence="14">
    <location>
        <position position="95"/>
    </location>
    <ligand>
        <name>Zn(2+)</name>
        <dbReference type="ChEBI" id="CHEBI:29105"/>
        <note>catalytic</note>
    </ligand>
</feature>
<evidence type="ECO:0000256" key="6">
    <source>
        <dbReference type="ARBA" id="ARBA00022723"/>
    </source>
</evidence>
<evidence type="ECO:0000256" key="9">
    <source>
        <dbReference type="ARBA" id="ARBA00032005"/>
    </source>
</evidence>
<dbReference type="RefSeq" id="WP_245450101.1">
    <property type="nucleotide sequence ID" value="NZ_JAHBRY010000001.1"/>
</dbReference>
<dbReference type="InterPro" id="IPR016193">
    <property type="entry name" value="Cytidine_deaminase-like"/>
</dbReference>
<comment type="function">
    <text evidence="2 15">This enzyme scavenges exogenous and endogenous cytidine and 2'-deoxycytidine for UMP synthesis.</text>
</comment>
<comment type="caution">
    <text evidence="17">The sequence shown here is derived from an EMBL/GenBank/DDBJ whole genome shotgun (WGS) entry which is preliminary data.</text>
</comment>
<feature type="binding site" evidence="14">
    <location>
        <position position="62"/>
    </location>
    <ligand>
        <name>Zn(2+)</name>
        <dbReference type="ChEBI" id="CHEBI:29105"/>
        <note>catalytic</note>
    </ligand>
</feature>
<dbReference type="GO" id="GO:0004126">
    <property type="term" value="F:cytidine deaminase activity"/>
    <property type="evidence" value="ECO:0007669"/>
    <property type="project" value="UniProtKB-UniRule"/>
</dbReference>
<dbReference type="SUPFAM" id="SSF53927">
    <property type="entry name" value="Cytidine deaminase-like"/>
    <property type="match status" value="1"/>
</dbReference>
<dbReference type="InterPro" id="IPR006262">
    <property type="entry name" value="Cyt_deam_tetra"/>
</dbReference>
<dbReference type="GO" id="GO:0055086">
    <property type="term" value="P:nucleobase-containing small molecule metabolic process"/>
    <property type="evidence" value="ECO:0007669"/>
    <property type="project" value="UniProtKB-ARBA"/>
</dbReference>
<dbReference type="GO" id="GO:0008270">
    <property type="term" value="F:zinc ion binding"/>
    <property type="evidence" value="ECO:0007669"/>
    <property type="project" value="UniProtKB-UniRule"/>
</dbReference>
<dbReference type="PANTHER" id="PTHR11644">
    <property type="entry name" value="CYTIDINE DEAMINASE"/>
    <property type="match status" value="1"/>
</dbReference>
<dbReference type="GO" id="GO:0072527">
    <property type="term" value="P:pyrimidine-containing compound metabolic process"/>
    <property type="evidence" value="ECO:0007669"/>
    <property type="project" value="UniProtKB-ARBA"/>
</dbReference>
<feature type="domain" description="CMP/dCMP-type deaminase" evidence="16">
    <location>
        <begin position="10"/>
        <end position="137"/>
    </location>
</feature>
<evidence type="ECO:0000256" key="4">
    <source>
        <dbReference type="ARBA" id="ARBA00012783"/>
    </source>
</evidence>
<comment type="catalytic activity">
    <reaction evidence="11 15">
        <text>cytidine + H2O + H(+) = uridine + NH4(+)</text>
        <dbReference type="Rhea" id="RHEA:16069"/>
        <dbReference type="ChEBI" id="CHEBI:15377"/>
        <dbReference type="ChEBI" id="CHEBI:15378"/>
        <dbReference type="ChEBI" id="CHEBI:16704"/>
        <dbReference type="ChEBI" id="CHEBI:17562"/>
        <dbReference type="ChEBI" id="CHEBI:28938"/>
        <dbReference type="EC" id="3.5.4.5"/>
    </reaction>
</comment>
<keyword evidence="6 14" id="KW-0479">Metal-binding</keyword>
<dbReference type="EC" id="3.5.4.5" evidence="4 15"/>
<evidence type="ECO:0000256" key="13">
    <source>
        <dbReference type="PIRSR" id="PIRSR606262-2"/>
    </source>
</evidence>
<dbReference type="CDD" id="cd01283">
    <property type="entry name" value="cytidine_deaminase"/>
    <property type="match status" value="1"/>
</dbReference>
<accession>A0A2V3TYX6</accession>
<organism evidence="17 18">
    <name type="scientific">Chelatococcus asaccharovorans</name>
    <dbReference type="NCBI Taxonomy" id="28210"/>
    <lineage>
        <taxon>Bacteria</taxon>
        <taxon>Pseudomonadati</taxon>
        <taxon>Pseudomonadota</taxon>
        <taxon>Alphaproteobacteria</taxon>
        <taxon>Hyphomicrobiales</taxon>
        <taxon>Chelatococcaceae</taxon>
        <taxon>Chelatococcus</taxon>
    </lineage>
</organism>
<comment type="similarity">
    <text evidence="3 15">Belongs to the cytidine and deoxycytidylate deaminase family.</text>
</comment>
<evidence type="ECO:0000256" key="1">
    <source>
        <dbReference type="ARBA" id="ARBA00001947"/>
    </source>
</evidence>
<dbReference type="Pfam" id="PF00383">
    <property type="entry name" value="dCMP_cyt_deam_1"/>
    <property type="match status" value="1"/>
</dbReference>
<evidence type="ECO:0000256" key="15">
    <source>
        <dbReference type="RuleBase" id="RU364006"/>
    </source>
</evidence>
<keyword evidence="7 15" id="KW-0378">Hydrolase</keyword>
<dbReference type="NCBIfam" id="NF004064">
    <property type="entry name" value="PRK05578.1"/>
    <property type="match status" value="1"/>
</dbReference>
<dbReference type="NCBIfam" id="TIGR01354">
    <property type="entry name" value="cyt_deam_tetra"/>
    <property type="match status" value="1"/>
</dbReference>
<evidence type="ECO:0000256" key="8">
    <source>
        <dbReference type="ARBA" id="ARBA00022833"/>
    </source>
</evidence>
<dbReference type="InterPro" id="IPR002125">
    <property type="entry name" value="CMP_dCMP_dom"/>
</dbReference>
<feature type="active site" description="Proton donor" evidence="12">
    <location>
        <position position="64"/>
    </location>
</feature>
<evidence type="ECO:0000256" key="12">
    <source>
        <dbReference type="PIRSR" id="PIRSR606262-1"/>
    </source>
</evidence>
<sequence>MTTVGGTAGSDVEALFAAASAARAHAYAPYSQFRVGAAVLTASGRVFAGANVENASYPAGLCAEAVAIGAMVAAGERHITAVMVVGEGDELTMPCGVCRQRLSEFSGADTPVHVGDKGGVRQSFRFGDLLPFAFGPSNLAR</sequence>
<dbReference type="Gene3D" id="3.40.140.10">
    <property type="entry name" value="Cytidine Deaminase, domain 2"/>
    <property type="match status" value="1"/>
</dbReference>
<gene>
    <name evidence="17" type="ORF">C7450_111265</name>
</gene>
<keyword evidence="18" id="KW-1185">Reference proteome</keyword>
<reference evidence="17 18" key="1">
    <citation type="submission" date="2018-05" db="EMBL/GenBank/DDBJ databases">
        <title>Genomic Encyclopedia of Type Strains, Phase IV (KMG-IV): sequencing the most valuable type-strain genomes for metagenomic binning, comparative biology and taxonomic classification.</title>
        <authorList>
            <person name="Goeker M."/>
        </authorList>
    </citation>
    <scope>NUCLEOTIDE SEQUENCE [LARGE SCALE GENOMIC DNA]</scope>
    <source>
        <strain evidence="17 18">DSM 6462</strain>
    </source>
</reference>
<evidence type="ECO:0000256" key="3">
    <source>
        <dbReference type="ARBA" id="ARBA00006576"/>
    </source>
</evidence>
<comment type="cofactor">
    <cofactor evidence="1 14 15">
        <name>Zn(2+)</name>
        <dbReference type="ChEBI" id="CHEBI:29105"/>
    </cofactor>
</comment>
<dbReference type="GO" id="GO:0005829">
    <property type="term" value="C:cytosol"/>
    <property type="evidence" value="ECO:0007669"/>
    <property type="project" value="TreeGrafter"/>
</dbReference>
<evidence type="ECO:0000256" key="5">
    <source>
        <dbReference type="ARBA" id="ARBA00018266"/>
    </source>
</evidence>
<evidence type="ECO:0000256" key="7">
    <source>
        <dbReference type="ARBA" id="ARBA00022801"/>
    </source>
</evidence>
<dbReference type="PROSITE" id="PS00903">
    <property type="entry name" value="CYT_DCMP_DEAMINASES_1"/>
    <property type="match status" value="1"/>
</dbReference>
<dbReference type="EMBL" id="QJJK01000011">
    <property type="protein sequence ID" value="PXW54732.1"/>
    <property type="molecule type" value="Genomic_DNA"/>
</dbReference>
<evidence type="ECO:0000256" key="2">
    <source>
        <dbReference type="ARBA" id="ARBA00003949"/>
    </source>
</evidence>
<evidence type="ECO:0000256" key="10">
    <source>
        <dbReference type="ARBA" id="ARBA00049252"/>
    </source>
</evidence>
<dbReference type="GO" id="GO:0042802">
    <property type="term" value="F:identical protein binding"/>
    <property type="evidence" value="ECO:0007669"/>
    <property type="project" value="UniProtKB-ARBA"/>
</dbReference>
<comment type="catalytic activity">
    <reaction evidence="10 15">
        <text>2'-deoxycytidine + H2O + H(+) = 2'-deoxyuridine + NH4(+)</text>
        <dbReference type="Rhea" id="RHEA:13433"/>
        <dbReference type="ChEBI" id="CHEBI:15377"/>
        <dbReference type="ChEBI" id="CHEBI:15378"/>
        <dbReference type="ChEBI" id="CHEBI:15698"/>
        <dbReference type="ChEBI" id="CHEBI:16450"/>
        <dbReference type="ChEBI" id="CHEBI:28938"/>
        <dbReference type="EC" id="3.5.4.5"/>
    </reaction>
</comment>
<dbReference type="InterPro" id="IPR050202">
    <property type="entry name" value="Cyt/Deoxycyt_deaminase"/>
</dbReference>
<evidence type="ECO:0000313" key="18">
    <source>
        <dbReference type="Proteomes" id="UP000248021"/>
    </source>
</evidence>
<evidence type="ECO:0000313" key="17">
    <source>
        <dbReference type="EMBL" id="PXW54732.1"/>
    </source>
</evidence>
<feature type="binding site" evidence="13">
    <location>
        <begin position="51"/>
        <end position="57"/>
    </location>
    <ligand>
        <name>substrate</name>
    </ligand>
</feature>
<dbReference type="PANTHER" id="PTHR11644:SF2">
    <property type="entry name" value="CYTIDINE DEAMINASE"/>
    <property type="match status" value="1"/>
</dbReference>
<dbReference type="InterPro" id="IPR016192">
    <property type="entry name" value="APOBEC/CMP_deaminase_Zn-bd"/>
</dbReference>
<keyword evidence="8 14" id="KW-0862">Zinc</keyword>
<dbReference type="Proteomes" id="UP000248021">
    <property type="component" value="Unassembled WGS sequence"/>
</dbReference>
<dbReference type="AlphaFoldDB" id="A0A2V3TYX6"/>
<dbReference type="PROSITE" id="PS51747">
    <property type="entry name" value="CYT_DCMP_DEAMINASES_2"/>
    <property type="match status" value="1"/>
</dbReference>
<proteinExistence type="inferred from homology"/>